<reference evidence="2" key="2">
    <citation type="submission" date="2020-06" db="EMBL/GenBank/DDBJ databases">
        <authorList>
            <person name="Sheffer M."/>
        </authorList>
    </citation>
    <scope>NUCLEOTIDE SEQUENCE</scope>
</reference>
<organism evidence="2 3">
    <name type="scientific">Argiope bruennichi</name>
    <name type="common">Wasp spider</name>
    <name type="synonym">Aranea bruennichi</name>
    <dbReference type="NCBI Taxonomy" id="94029"/>
    <lineage>
        <taxon>Eukaryota</taxon>
        <taxon>Metazoa</taxon>
        <taxon>Ecdysozoa</taxon>
        <taxon>Arthropoda</taxon>
        <taxon>Chelicerata</taxon>
        <taxon>Arachnida</taxon>
        <taxon>Araneae</taxon>
        <taxon>Araneomorphae</taxon>
        <taxon>Entelegynae</taxon>
        <taxon>Araneoidea</taxon>
        <taxon>Araneidae</taxon>
        <taxon>Argiope</taxon>
    </lineage>
</organism>
<dbReference type="InterPro" id="IPR019141">
    <property type="entry name" value="DUF2045"/>
</dbReference>
<accession>A0A8T0FAU1</accession>
<dbReference type="Proteomes" id="UP000807504">
    <property type="component" value="Unassembled WGS sequence"/>
</dbReference>
<dbReference type="EMBL" id="JABXBU010000015">
    <property type="protein sequence ID" value="KAF8786549.1"/>
    <property type="molecule type" value="Genomic_DNA"/>
</dbReference>
<name>A0A8T0FAU1_ARGBR</name>
<evidence type="ECO:0000313" key="2">
    <source>
        <dbReference type="EMBL" id="KAF8786549.1"/>
    </source>
</evidence>
<dbReference type="Pfam" id="PF09741">
    <property type="entry name" value="DUF2045"/>
    <property type="match status" value="1"/>
</dbReference>
<protein>
    <submittedName>
        <fullName evidence="2">Uncharacterized protein</fullName>
    </submittedName>
</protein>
<gene>
    <name evidence="2" type="ORF">HNY73_008247</name>
</gene>
<feature type="region of interest" description="Disordered" evidence="1">
    <location>
        <begin position="417"/>
        <end position="437"/>
    </location>
</feature>
<evidence type="ECO:0000313" key="3">
    <source>
        <dbReference type="Proteomes" id="UP000807504"/>
    </source>
</evidence>
<keyword evidence="3" id="KW-1185">Reference proteome</keyword>
<evidence type="ECO:0000256" key="1">
    <source>
        <dbReference type="SAM" id="MobiDB-lite"/>
    </source>
</evidence>
<proteinExistence type="predicted"/>
<dbReference type="PANTHER" id="PTHR21477">
    <property type="entry name" value="ZGC:172139"/>
    <property type="match status" value="1"/>
</dbReference>
<reference evidence="2" key="1">
    <citation type="journal article" date="2020" name="bioRxiv">
        <title>Chromosome-level reference genome of the European wasp spider Argiope bruennichi: a resource for studies on range expansion and evolutionary adaptation.</title>
        <authorList>
            <person name="Sheffer M.M."/>
            <person name="Hoppe A."/>
            <person name="Krehenwinkel H."/>
            <person name="Uhl G."/>
            <person name="Kuss A.W."/>
            <person name="Jensen L."/>
            <person name="Jensen C."/>
            <person name="Gillespie R.G."/>
            <person name="Hoff K.J."/>
            <person name="Prost S."/>
        </authorList>
    </citation>
    <scope>NUCLEOTIDE SEQUENCE</scope>
</reference>
<dbReference type="PANTHER" id="PTHR21477:SF13">
    <property type="entry name" value="KIAA0930"/>
    <property type="match status" value="1"/>
</dbReference>
<dbReference type="AlphaFoldDB" id="A0A8T0FAU1"/>
<sequence>MKIHLLRMNTLCGDTPTHVECSAAECSTILRWSPLVPGKSIVPLVNRQAPRLVASGQAMNLVACGHFQKLTSTIGEVKDTKKLKSGDLLIEAVTKSQISVLKNFKYLGEFPVETYAHKSLNYCRGVISELDLESVSESELVSELKSQKVCEARRIKIKHHVPSVLEQMLSEISYHRTREIAQYAREESGFVILNPTRFWTDFFVQHFLRHCDDRDDMLFFVRKHEKRGGSRYIPKFETAIEVFRKDSRKLPIRDPDIDWEETVYLNLILQEFEYTLTCAVCTRTSPKELQILKKNSQRVYASPSRRSMDCKGEMEEISYPNIFFTIDNYDEVFEDILVRDGEMVCVELVAADKEGALQRVIFLGSIHYEAVKRVYDARASLSSKFAQKVSLGWYQGQQRLEFVRMRGPSGKGHAEMAVTKQKGSGVETPTSEPGYSITDYDWEDVEEDSPYLQRRMSDPSSNLNTYVRSWKSRQDIKKSQSETEVDYYSNGINEIEAGDIRDDPSTQVYVPKNSETNTLKIFDVSKKPVRLKVLRNCHASCFSHRDIKKLSNKSSIEGTNEMDLNPKELDDTTYNKLWTMRGFGQAYHFWKESRRASSPALHAYLTYVTLPWHSIIAVNTRGLKE</sequence>
<comment type="caution">
    <text evidence="2">The sequence shown here is derived from an EMBL/GenBank/DDBJ whole genome shotgun (WGS) entry which is preliminary data.</text>
</comment>